<dbReference type="GO" id="GO:0016987">
    <property type="term" value="F:sigma factor activity"/>
    <property type="evidence" value="ECO:0007669"/>
    <property type="project" value="UniProtKB-KW"/>
</dbReference>
<dbReference type="AlphaFoldDB" id="A0A840IKD2"/>
<dbReference type="PANTHER" id="PTHR43133:SF8">
    <property type="entry name" value="RNA POLYMERASE SIGMA FACTOR HI_1459-RELATED"/>
    <property type="match status" value="1"/>
</dbReference>
<keyword evidence="4" id="KW-0238">DNA-binding</keyword>
<dbReference type="GO" id="GO:0006352">
    <property type="term" value="P:DNA-templated transcription initiation"/>
    <property type="evidence" value="ECO:0007669"/>
    <property type="project" value="InterPro"/>
</dbReference>
<proteinExistence type="inferred from homology"/>
<evidence type="ECO:0000256" key="3">
    <source>
        <dbReference type="ARBA" id="ARBA00023082"/>
    </source>
</evidence>
<keyword evidence="5" id="KW-0804">Transcription</keyword>
<evidence type="ECO:0000313" key="7">
    <source>
        <dbReference type="EMBL" id="MBB4664785.1"/>
    </source>
</evidence>
<comment type="similarity">
    <text evidence="1">Belongs to the sigma-70 factor family. ECF subfamily.</text>
</comment>
<keyword evidence="3" id="KW-0731">Sigma factor</keyword>
<dbReference type="InterPro" id="IPR036388">
    <property type="entry name" value="WH-like_DNA-bd_sf"/>
</dbReference>
<sequence>MTFLPRTEHELVRMGDDELIEHVRRARAVGEVEQAVLALRVLVYGHWDRIERRVALKVPREEVEAVTSDVVFSAISSAFDGGSPGEFATWLNTITSRRIADHHRRRAGSPTLVEIGSMRSGEEAGSAIEPADRSQEGLVETEDALARVLGALSEQHARVVERHVLAGVPAREVGEELGVGADNVAQIASRFRRRLREHLSMGEDR</sequence>
<evidence type="ECO:0000256" key="4">
    <source>
        <dbReference type="ARBA" id="ARBA00023125"/>
    </source>
</evidence>
<protein>
    <submittedName>
        <fullName evidence="7">RNA polymerase sigma factor (Sigma-70 family)</fullName>
    </submittedName>
</protein>
<dbReference type="SUPFAM" id="SSF88659">
    <property type="entry name" value="Sigma3 and sigma4 domains of RNA polymerase sigma factors"/>
    <property type="match status" value="1"/>
</dbReference>
<keyword evidence="2" id="KW-0805">Transcription regulation</keyword>
<dbReference type="PANTHER" id="PTHR43133">
    <property type="entry name" value="RNA POLYMERASE ECF-TYPE SIGMA FACTO"/>
    <property type="match status" value="1"/>
</dbReference>
<evidence type="ECO:0000256" key="1">
    <source>
        <dbReference type="ARBA" id="ARBA00010641"/>
    </source>
</evidence>
<evidence type="ECO:0000256" key="2">
    <source>
        <dbReference type="ARBA" id="ARBA00023015"/>
    </source>
</evidence>
<comment type="caution">
    <text evidence="7">The sequence shown here is derived from an EMBL/GenBank/DDBJ whole genome shotgun (WGS) entry which is preliminary data.</text>
</comment>
<dbReference type="Gene3D" id="1.10.1740.10">
    <property type="match status" value="1"/>
</dbReference>
<name>A0A840IKD2_9ACTN</name>
<dbReference type="Pfam" id="PF07638">
    <property type="entry name" value="Sigma70_ECF"/>
    <property type="match status" value="1"/>
</dbReference>
<organism evidence="7 8">
    <name type="scientific">Conexibacter arvalis</name>
    <dbReference type="NCBI Taxonomy" id="912552"/>
    <lineage>
        <taxon>Bacteria</taxon>
        <taxon>Bacillati</taxon>
        <taxon>Actinomycetota</taxon>
        <taxon>Thermoleophilia</taxon>
        <taxon>Solirubrobacterales</taxon>
        <taxon>Conexibacteraceae</taxon>
        <taxon>Conexibacter</taxon>
    </lineage>
</organism>
<dbReference type="InterPro" id="IPR039425">
    <property type="entry name" value="RNA_pol_sigma-70-like"/>
</dbReference>
<dbReference type="InterPro" id="IPR013324">
    <property type="entry name" value="RNA_pol_sigma_r3/r4-like"/>
</dbReference>
<dbReference type="GO" id="GO:0003677">
    <property type="term" value="F:DNA binding"/>
    <property type="evidence" value="ECO:0007669"/>
    <property type="project" value="UniProtKB-KW"/>
</dbReference>
<dbReference type="SUPFAM" id="SSF88946">
    <property type="entry name" value="Sigma2 domain of RNA polymerase sigma factors"/>
    <property type="match status" value="1"/>
</dbReference>
<dbReference type="InterPro" id="IPR014284">
    <property type="entry name" value="RNA_pol_sigma-70_dom"/>
</dbReference>
<dbReference type="NCBIfam" id="TIGR02937">
    <property type="entry name" value="sigma70-ECF"/>
    <property type="match status" value="1"/>
</dbReference>
<evidence type="ECO:0000256" key="5">
    <source>
        <dbReference type="ARBA" id="ARBA00023163"/>
    </source>
</evidence>
<reference evidence="7 8" key="1">
    <citation type="submission" date="2020-08" db="EMBL/GenBank/DDBJ databases">
        <title>Genomic Encyclopedia of Archaeal and Bacterial Type Strains, Phase II (KMG-II): from individual species to whole genera.</title>
        <authorList>
            <person name="Goeker M."/>
        </authorList>
    </citation>
    <scope>NUCLEOTIDE SEQUENCE [LARGE SCALE GENOMIC DNA]</scope>
    <source>
        <strain evidence="7 8">DSM 23288</strain>
    </source>
</reference>
<dbReference type="Gene3D" id="1.10.10.10">
    <property type="entry name" value="Winged helix-like DNA-binding domain superfamily/Winged helix DNA-binding domain"/>
    <property type="match status" value="1"/>
</dbReference>
<accession>A0A840IKD2</accession>
<dbReference type="EMBL" id="JACHNU010000008">
    <property type="protein sequence ID" value="MBB4664785.1"/>
    <property type="molecule type" value="Genomic_DNA"/>
</dbReference>
<dbReference type="InterPro" id="IPR053812">
    <property type="entry name" value="HTH_Sigma70_ECF-like"/>
</dbReference>
<gene>
    <name evidence="7" type="ORF">BDZ31_004400</name>
</gene>
<dbReference type="InterPro" id="IPR013325">
    <property type="entry name" value="RNA_pol_sigma_r2"/>
</dbReference>
<evidence type="ECO:0000259" key="6">
    <source>
        <dbReference type="Pfam" id="PF07638"/>
    </source>
</evidence>
<keyword evidence="8" id="KW-1185">Reference proteome</keyword>
<evidence type="ECO:0000313" key="8">
    <source>
        <dbReference type="Proteomes" id="UP000585272"/>
    </source>
</evidence>
<dbReference type="Proteomes" id="UP000585272">
    <property type="component" value="Unassembled WGS sequence"/>
</dbReference>
<feature type="domain" description="RNA polymerase sigma-70 ECF-like HTH" evidence="6">
    <location>
        <begin position="83"/>
        <end position="199"/>
    </location>
</feature>